<sequence>MESVITGTGYEGLSNTMLLANHHEIVAFDIIEE</sequence>
<gene>
    <name evidence="1" type="primary">ugd_1</name>
    <name evidence="1" type="ORF">VP301_00029</name>
</gene>
<dbReference type="AlphaFoldDB" id="A0A7M1VSK8"/>
<accession>A0A7M1VSK8</accession>
<reference evidence="1" key="1">
    <citation type="submission" date="2020-08" db="EMBL/GenBank/DDBJ databases">
        <title>Genetic structure, function and evolution of capsule biosynthesis loci in Vibrio parahaemolyticus.</title>
        <authorList>
            <person name="Li L."/>
            <person name="Bian S."/>
        </authorList>
    </citation>
    <scope>NUCLEOTIDE SEQUENCE</scope>
    <source>
        <strain evidence="1">VP301</strain>
    </source>
</reference>
<proteinExistence type="predicted"/>
<protein>
    <submittedName>
        <fullName evidence="1">UDP-glucose 6-dehydrogenase</fullName>
        <ecNumber evidence="1">1.1.1.22</ecNumber>
    </submittedName>
</protein>
<evidence type="ECO:0000313" key="1">
    <source>
        <dbReference type="EMBL" id="QOS16446.1"/>
    </source>
</evidence>
<keyword evidence="1" id="KW-0560">Oxidoreductase</keyword>
<dbReference type="GO" id="GO:0003979">
    <property type="term" value="F:UDP-glucose 6-dehydrogenase activity"/>
    <property type="evidence" value="ECO:0007669"/>
    <property type="project" value="UniProtKB-EC"/>
</dbReference>
<dbReference type="EC" id="1.1.1.22" evidence="1"/>
<dbReference type="EMBL" id="MT898051">
    <property type="protein sequence ID" value="QOS16446.1"/>
    <property type="molecule type" value="Genomic_DNA"/>
</dbReference>
<organism evidence="1">
    <name type="scientific">Vibrio parahaemolyticus</name>
    <dbReference type="NCBI Taxonomy" id="670"/>
    <lineage>
        <taxon>Bacteria</taxon>
        <taxon>Pseudomonadati</taxon>
        <taxon>Pseudomonadota</taxon>
        <taxon>Gammaproteobacteria</taxon>
        <taxon>Vibrionales</taxon>
        <taxon>Vibrionaceae</taxon>
        <taxon>Vibrio</taxon>
    </lineage>
</organism>
<name>A0A7M1VSK8_VIBPH</name>